<comment type="caution">
    <text evidence="2">The sequence shown here is derived from an EMBL/GenBank/DDBJ whole genome shotgun (WGS) entry which is preliminary data.</text>
</comment>
<protein>
    <recommendedName>
        <fullName evidence="1">DUF6602 domain-containing protein</fullName>
    </recommendedName>
</protein>
<evidence type="ECO:0000259" key="1">
    <source>
        <dbReference type="Pfam" id="PF20247"/>
    </source>
</evidence>
<name>A0A0W8F957_9ZZZZ</name>
<dbReference type="CDD" id="cd21173">
    <property type="entry name" value="NucC-like"/>
    <property type="match status" value="1"/>
</dbReference>
<gene>
    <name evidence="2" type="ORF">ASZ90_012913</name>
</gene>
<sequence>MVKVEIDIIDSVDTEIKEFAKKSKIKKDTWLQNAIIAYLQHNRDIYGQQPGTLGWKQFMAAKREVIDKFDRAKEIDKSHKTSVYRGIIAESAFREWLHQFLPKKFGVTAGYIISQVESDSIKLSHFDIIIYNQIESPVYWTEGLEKSRAIPVEYVLGVIEVKSSLTPKAAQEAIEHLLELKRYAEGVDTPDAYPKKYFPGQFFCATVFFEFGRGINNKKIGKWLCKGGDLRGYLGGIILRPKDHAPGAIRLDYIEIEGKRNIHMLIMAGNGDYLSDFIEEILVKLTGERKRSYCSPRFLFL</sequence>
<accession>A0A0W8F957</accession>
<feature type="domain" description="DUF6602" evidence="1">
    <location>
        <begin position="82"/>
        <end position="182"/>
    </location>
</feature>
<evidence type="ECO:0000313" key="2">
    <source>
        <dbReference type="EMBL" id="KUG17398.1"/>
    </source>
</evidence>
<dbReference type="InterPro" id="IPR046537">
    <property type="entry name" value="DUF6602"/>
</dbReference>
<dbReference type="EMBL" id="LNQE01001444">
    <property type="protein sequence ID" value="KUG17398.1"/>
    <property type="molecule type" value="Genomic_DNA"/>
</dbReference>
<dbReference type="Pfam" id="PF20247">
    <property type="entry name" value="DUF6602"/>
    <property type="match status" value="1"/>
</dbReference>
<organism evidence="2">
    <name type="scientific">hydrocarbon metagenome</name>
    <dbReference type="NCBI Taxonomy" id="938273"/>
    <lineage>
        <taxon>unclassified sequences</taxon>
        <taxon>metagenomes</taxon>
        <taxon>ecological metagenomes</taxon>
    </lineage>
</organism>
<proteinExistence type="predicted"/>
<reference evidence="2" key="1">
    <citation type="journal article" date="2015" name="Proc. Natl. Acad. Sci. U.S.A.">
        <title>Networks of energetic and metabolic interactions define dynamics in microbial communities.</title>
        <authorList>
            <person name="Embree M."/>
            <person name="Liu J.K."/>
            <person name="Al-Bassam M.M."/>
            <person name="Zengler K."/>
        </authorList>
    </citation>
    <scope>NUCLEOTIDE SEQUENCE</scope>
</reference>
<dbReference type="AlphaFoldDB" id="A0A0W8F957"/>